<evidence type="ECO:0000256" key="2">
    <source>
        <dbReference type="ARBA" id="ARBA00023002"/>
    </source>
</evidence>
<dbReference type="SMART" id="SM00829">
    <property type="entry name" value="PKS_ER"/>
    <property type="match status" value="1"/>
</dbReference>
<dbReference type="CDD" id="cd08249">
    <property type="entry name" value="enoyl_reductase_like"/>
    <property type="match status" value="1"/>
</dbReference>
<comment type="caution">
    <text evidence="4">The sequence shown here is derived from an EMBL/GenBank/DDBJ whole genome shotgun (WGS) entry which is preliminary data.</text>
</comment>
<dbReference type="InterPro" id="IPR036291">
    <property type="entry name" value="NAD(P)-bd_dom_sf"/>
</dbReference>
<dbReference type="SUPFAM" id="SSF50129">
    <property type="entry name" value="GroES-like"/>
    <property type="match status" value="1"/>
</dbReference>
<dbReference type="InterPro" id="IPR047122">
    <property type="entry name" value="Trans-enoyl_RdTase-like"/>
</dbReference>
<dbReference type="SUPFAM" id="SSF51735">
    <property type="entry name" value="NAD(P)-binding Rossmann-fold domains"/>
    <property type="match status" value="1"/>
</dbReference>
<dbReference type="PANTHER" id="PTHR45348:SF2">
    <property type="entry name" value="ZINC-TYPE ALCOHOL DEHYDROGENASE-LIKE PROTEIN C2E1P3.01"/>
    <property type="match status" value="1"/>
</dbReference>
<dbReference type="Pfam" id="PF00107">
    <property type="entry name" value="ADH_zinc_N"/>
    <property type="match status" value="1"/>
</dbReference>
<dbReference type="Gene3D" id="3.90.180.10">
    <property type="entry name" value="Medium-chain alcohol dehydrogenases, catalytic domain"/>
    <property type="match status" value="1"/>
</dbReference>
<keyword evidence="5" id="KW-1185">Reference proteome</keyword>
<name>A0ABR4KUJ0_9EURO</name>
<accession>A0ABR4KUJ0</accession>
<dbReference type="InterPro" id="IPR011032">
    <property type="entry name" value="GroES-like_sf"/>
</dbReference>
<dbReference type="Gene3D" id="3.40.50.720">
    <property type="entry name" value="NAD(P)-binding Rossmann-like Domain"/>
    <property type="match status" value="1"/>
</dbReference>
<evidence type="ECO:0000313" key="5">
    <source>
        <dbReference type="Proteomes" id="UP001610446"/>
    </source>
</evidence>
<reference evidence="4 5" key="1">
    <citation type="submission" date="2024-07" db="EMBL/GenBank/DDBJ databases">
        <title>Section-level genome sequencing and comparative genomics of Aspergillus sections Usti and Cavernicolus.</title>
        <authorList>
            <consortium name="Lawrence Berkeley National Laboratory"/>
            <person name="Nybo J.L."/>
            <person name="Vesth T.C."/>
            <person name="Theobald S."/>
            <person name="Frisvad J.C."/>
            <person name="Larsen T.O."/>
            <person name="Kjaerboelling I."/>
            <person name="Rothschild-Mancinelli K."/>
            <person name="Lyhne E.K."/>
            <person name="Kogle M.E."/>
            <person name="Barry K."/>
            <person name="Clum A."/>
            <person name="Na H."/>
            <person name="Ledsgaard L."/>
            <person name="Lin J."/>
            <person name="Lipzen A."/>
            <person name="Kuo A."/>
            <person name="Riley R."/>
            <person name="Mondo S."/>
            <person name="Labutti K."/>
            <person name="Haridas S."/>
            <person name="Pangalinan J."/>
            <person name="Salamov A.A."/>
            <person name="Simmons B.A."/>
            <person name="Magnuson J.K."/>
            <person name="Chen J."/>
            <person name="Drula E."/>
            <person name="Henrissat B."/>
            <person name="Wiebenga A."/>
            <person name="Lubbers R.J."/>
            <person name="Gomes A.C."/>
            <person name="Makela M.R."/>
            <person name="Stajich J."/>
            <person name="Grigoriev I.V."/>
            <person name="Mortensen U.H."/>
            <person name="De Vries R.P."/>
            <person name="Baker S.E."/>
            <person name="Andersen M.R."/>
        </authorList>
    </citation>
    <scope>NUCLEOTIDE SEQUENCE [LARGE SCALE GENOMIC DNA]</scope>
    <source>
        <strain evidence="4 5">CBS 123904</strain>
    </source>
</reference>
<comment type="similarity">
    <text evidence="1">Belongs to the zinc-containing alcohol dehydrogenase family.</text>
</comment>
<dbReference type="InterPro" id="IPR020843">
    <property type="entry name" value="ER"/>
</dbReference>
<sequence length="358" mass="38667">MTPIPPPNHAAFLTGHTVTPLALEETDDRYPNENELVIRTHAVAINQIDWKMQSTPWTTFVYPLILGVDVAGEVVHVGSDAAAHFAVGDRVLGHALRLATEDDRHAGFQEHVVLWSNMAARIPAGMQFRDAAVLPLGVSTAAAALFQEPTLGLPFPRLEPVARQAVPRRTVLVWGGTSSVGSNAIQLAVAAGCDVVATASRRNFDMVRRLGAVEVVDYGSETVVEELKRAFRGRQLAGAFDAIATPRSLGPVFEAVSQIDGVKKVITTEWVDKEKVNTRGVETVPVQAIDIRGKEGDERKETVGWKVYQDFLPQALQSGKYQVYPTPEVVGDGLESLQGALTTASRGVQGKKLVVTIP</sequence>
<dbReference type="Pfam" id="PF08240">
    <property type="entry name" value="ADH_N"/>
    <property type="match status" value="1"/>
</dbReference>
<gene>
    <name evidence="4" type="ORF">BJY01DRAFT_263890</name>
</gene>
<dbReference type="PANTHER" id="PTHR45348">
    <property type="entry name" value="HYPOTHETICAL OXIDOREDUCTASE (EUROFUNG)"/>
    <property type="match status" value="1"/>
</dbReference>
<proteinExistence type="inferred from homology"/>
<feature type="domain" description="Enoyl reductase (ER)" evidence="3">
    <location>
        <begin position="16"/>
        <end position="354"/>
    </location>
</feature>
<dbReference type="InterPro" id="IPR013154">
    <property type="entry name" value="ADH-like_N"/>
</dbReference>
<dbReference type="InterPro" id="IPR013149">
    <property type="entry name" value="ADH-like_C"/>
</dbReference>
<dbReference type="EMBL" id="JBFXLU010000008">
    <property type="protein sequence ID" value="KAL2855951.1"/>
    <property type="molecule type" value="Genomic_DNA"/>
</dbReference>
<keyword evidence="2" id="KW-0560">Oxidoreductase</keyword>
<evidence type="ECO:0000256" key="1">
    <source>
        <dbReference type="ARBA" id="ARBA00008072"/>
    </source>
</evidence>
<organism evidence="4 5">
    <name type="scientific">Aspergillus pseudoustus</name>
    <dbReference type="NCBI Taxonomy" id="1810923"/>
    <lineage>
        <taxon>Eukaryota</taxon>
        <taxon>Fungi</taxon>
        <taxon>Dikarya</taxon>
        <taxon>Ascomycota</taxon>
        <taxon>Pezizomycotina</taxon>
        <taxon>Eurotiomycetes</taxon>
        <taxon>Eurotiomycetidae</taxon>
        <taxon>Eurotiales</taxon>
        <taxon>Aspergillaceae</taxon>
        <taxon>Aspergillus</taxon>
        <taxon>Aspergillus subgen. Nidulantes</taxon>
    </lineage>
</organism>
<evidence type="ECO:0000259" key="3">
    <source>
        <dbReference type="SMART" id="SM00829"/>
    </source>
</evidence>
<dbReference type="Proteomes" id="UP001610446">
    <property type="component" value="Unassembled WGS sequence"/>
</dbReference>
<protein>
    <submittedName>
        <fullName evidence="4">Chaperonin 10-like protein</fullName>
    </submittedName>
</protein>
<evidence type="ECO:0000313" key="4">
    <source>
        <dbReference type="EMBL" id="KAL2855951.1"/>
    </source>
</evidence>